<dbReference type="Proteomes" id="UP000064967">
    <property type="component" value="Chromosome"/>
</dbReference>
<evidence type="ECO:0000313" key="2">
    <source>
        <dbReference type="Proteomes" id="UP000064967"/>
    </source>
</evidence>
<proteinExistence type="predicted"/>
<protein>
    <submittedName>
        <fullName evidence="1">Uncharacterized protein</fullName>
    </submittedName>
</protein>
<keyword evidence="2" id="KW-1185">Reference proteome</keyword>
<accession>A0A0K1QFN7</accession>
<dbReference type="EMBL" id="CP012333">
    <property type="protein sequence ID" value="AKV04472.1"/>
    <property type="molecule type" value="Genomic_DNA"/>
</dbReference>
<evidence type="ECO:0000313" key="1">
    <source>
        <dbReference type="EMBL" id="AKV04472.1"/>
    </source>
</evidence>
<gene>
    <name evidence="1" type="ORF">AKJ09_11135</name>
</gene>
<sequence length="108" mass="11775">MHVTLRMPKGRQAFGMNDFATSSRMRLIGRFCAGAGTSPCRGRRGGFCSLVSRPVRATRAARASNVDAIDFHLLHGEMLSGGPTASCVDVNVRQQFGVKRPIKLDARR</sequence>
<reference evidence="1 2" key="1">
    <citation type="submission" date="2015-08" db="EMBL/GenBank/DDBJ databases">
        <authorList>
            <person name="Babu N.S."/>
            <person name="Beckwith C.J."/>
            <person name="Beseler K.G."/>
            <person name="Brison A."/>
            <person name="Carone J.V."/>
            <person name="Caskin T.P."/>
            <person name="Diamond M."/>
            <person name="Durham M.E."/>
            <person name="Foxe J.M."/>
            <person name="Go M."/>
            <person name="Henderson B.A."/>
            <person name="Jones I.B."/>
            <person name="McGettigan J.A."/>
            <person name="Micheletti S.J."/>
            <person name="Nasrallah M.E."/>
            <person name="Ortiz D."/>
            <person name="Piller C.R."/>
            <person name="Privatt S.R."/>
            <person name="Schneider S.L."/>
            <person name="Sharp S."/>
            <person name="Smith T.C."/>
            <person name="Stanton J.D."/>
            <person name="Ullery H.E."/>
            <person name="Wilson R.J."/>
            <person name="Serrano M.G."/>
            <person name="Buck G."/>
            <person name="Lee V."/>
            <person name="Wang Y."/>
            <person name="Carvalho R."/>
            <person name="Voegtly L."/>
            <person name="Shi R."/>
            <person name="Duckworth R."/>
            <person name="Johnson A."/>
            <person name="Loviza R."/>
            <person name="Walstead R."/>
            <person name="Shah Z."/>
            <person name="Kiflezghi M."/>
            <person name="Wade K."/>
            <person name="Ball S.L."/>
            <person name="Bradley K.W."/>
            <person name="Asai D.J."/>
            <person name="Bowman C.A."/>
            <person name="Russell D.A."/>
            <person name="Pope W.H."/>
            <person name="Jacobs-Sera D."/>
            <person name="Hendrix R.W."/>
            <person name="Hatfull G.F."/>
        </authorList>
    </citation>
    <scope>NUCLEOTIDE SEQUENCE [LARGE SCALE GENOMIC DNA]</scope>
    <source>
        <strain evidence="1 2">DSM 27648</strain>
    </source>
</reference>
<organism evidence="1 2">
    <name type="scientific">Labilithrix luteola</name>
    <dbReference type="NCBI Taxonomy" id="1391654"/>
    <lineage>
        <taxon>Bacteria</taxon>
        <taxon>Pseudomonadati</taxon>
        <taxon>Myxococcota</taxon>
        <taxon>Polyangia</taxon>
        <taxon>Polyangiales</taxon>
        <taxon>Labilitrichaceae</taxon>
        <taxon>Labilithrix</taxon>
    </lineage>
</organism>
<name>A0A0K1QFN7_9BACT</name>
<dbReference type="KEGG" id="llu:AKJ09_11135"/>
<dbReference type="AlphaFoldDB" id="A0A0K1QFN7"/>